<dbReference type="InterPro" id="IPR042544">
    <property type="entry name" value="AdoMet_synthase_3"/>
</dbReference>
<dbReference type="GO" id="GO:0004478">
    <property type="term" value="F:methionine adenosyltransferase activity"/>
    <property type="evidence" value="ECO:0007669"/>
    <property type="project" value="UniProtKB-EC"/>
</dbReference>
<name>Q1PXH5_KUEST</name>
<organism evidence="1">
    <name type="scientific">Kuenenia stuttgartiensis</name>
    <dbReference type="NCBI Taxonomy" id="174633"/>
    <lineage>
        <taxon>Bacteria</taxon>
        <taxon>Pseudomonadati</taxon>
        <taxon>Planctomycetota</taxon>
        <taxon>Candidatus Brocadiia</taxon>
        <taxon>Candidatus Brocadiales</taxon>
        <taxon>Candidatus Brocadiaceae</taxon>
        <taxon>Candidatus Kuenenia</taxon>
    </lineage>
</organism>
<reference evidence="1" key="2">
    <citation type="submission" date="2006-01" db="EMBL/GenBank/DDBJ databases">
        <authorList>
            <person name="Genoscope"/>
        </authorList>
    </citation>
    <scope>NUCLEOTIDE SEQUENCE</scope>
</reference>
<dbReference type="Gene3D" id="3.30.300.280">
    <property type="entry name" value="S-adenosylmethionine synthetase, C-terminal domain"/>
    <property type="match status" value="1"/>
</dbReference>
<dbReference type="PANTHER" id="PTHR36697:SF1">
    <property type="entry name" value="S-ADENOSYLMETHIONINE SYNTHASE"/>
    <property type="match status" value="1"/>
</dbReference>
<dbReference type="InterPro" id="IPR027790">
    <property type="entry name" value="AdoMet_synthase_2_family"/>
</dbReference>
<dbReference type="EMBL" id="CT573073">
    <property type="protein sequence ID" value="CAJ71926.1"/>
    <property type="molecule type" value="Genomic_DNA"/>
</dbReference>
<dbReference type="PANTHER" id="PTHR36697">
    <property type="entry name" value="S-ADENOSYLMETHIONINE SYNTHASE"/>
    <property type="match status" value="1"/>
</dbReference>
<keyword evidence="1" id="KW-0808">Transferase</keyword>
<dbReference type="NCBIfam" id="NF003366">
    <property type="entry name" value="PRK04439.1-5"/>
    <property type="match status" value="1"/>
</dbReference>
<gene>
    <name evidence="1" type="primary">metK</name>
    <name evidence="1" type="ORF">kustc1181</name>
</gene>
<sequence>MGNKAQSAVGKLQIADCRPRLFMEIIIEQTRETPVGKSSVEIVERKGIGHPDTLCDGAAEELSKAFSKYYLEHFGRILHHNVDKCLLVGGCAEVSFGGGRVTVPMKLIMAGRATEYAGNSKIPLEEIAKETIYAWLRNRMRFLEPEKNVVIDMQTRTGSADLRATYDSTQLSANDTSVGVGFSPMTELESIVYSTEQFLNSAETKRNYPMVGEDIKIMGIRLNDQINLTIAIAFVARFISSKEEYLKIKRLLAEYIDAFIKKHTSKRITSVINAADDAERNIYYLTVTGTSAECGDDGQVGRGNRVNGLITPYRPMTMEATAGKNPVTHTGKLYNIAAHEISRELTQNADIHNAECYLVSQIGKPITEPQIVHIKIHSSITRESLEDICTNIAKKHLHLIPQLWESILEQRFTLF</sequence>
<dbReference type="Pfam" id="PF01941">
    <property type="entry name" value="AdoMet_Synthase"/>
    <property type="match status" value="1"/>
</dbReference>
<dbReference type="EC" id="2.5.1.6" evidence="1"/>
<protein>
    <submittedName>
        <fullName evidence="1">Strongly similar to S-adenosylmethionine synthetase</fullName>
        <ecNumber evidence="1">2.5.1.6</ecNumber>
    </submittedName>
</protein>
<evidence type="ECO:0000313" key="1">
    <source>
        <dbReference type="EMBL" id="CAJ71926.1"/>
    </source>
</evidence>
<dbReference type="AlphaFoldDB" id="Q1PXH5"/>
<accession>Q1PXH5</accession>
<proteinExistence type="predicted"/>
<reference evidence="1" key="1">
    <citation type="journal article" date="2006" name="Nature">
        <title>Deciphering the evolution and metabolism of an anammox bacterium from a community genome.</title>
        <authorList>
            <person name="Strous M."/>
            <person name="Pelletier E."/>
            <person name="Mangenot S."/>
            <person name="Rattei T."/>
            <person name="Lehner A."/>
            <person name="Taylor M.W."/>
            <person name="Horn M."/>
            <person name="Daims H."/>
            <person name="Bartol-Mavel D."/>
            <person name="Wincker P."/>
            <person name="Barbe V."/>
            <person name="Fonknechten N."/>
            <person name="Vallenet D."/>
            <person name="Segurens B."/>
            <person name="Schenowitz-Truong C."/>
            <person name="Medigue C."/>
            <person name="Collingro A."/>
            <person name="Snel B."/>
            <person name="Dutilh B.E."/>
            <person name="OpDenCamp H.J.M."/>
            <person name="vanDerDrift C."/>
            <person name="Cirpus I."/>
            <person name="vanDePas-Schoonen K.T."/>
            <person name="Harhangi H.R."/>
            <person name="vanNiftrik L."/>
            <person name="Schmid M."/>
            <person name="Keltjens J."/>
            <person name="vanDeVossenberg J."/>
            <person name="Kartal B."/>
            <person name="Meier H."/>
            <person name="Frishman D."/>
            <person name="Huynen M.A."/>
            <person name="Mewes H."/>
            <person name="Weissenbach J."/>
            <person name="Jetten M.S.M."/>
            <person name="Wagner M."/>
            <person name="LePaslier D."/>
        </authorList>
    </citation>
    <scope>NUCLEOTIDE SEQUENCE</scope>
</reference>
<dbReference type="Gene3D" id="3.30.300.10">
    <property type="match status" value="1"/>
</dbReference>